<feature type="non-terminal residue" evidence="3">
    <location>
        <position position="81"/>
    </location>
</feature>
<comment type="caution">
    <text evidence="3">The sequence shown here is derived from an EMBL/GenBank/DDBJ whole genome shotgun (WGS) entry which is preliminary data.</text>
</comment>
<accession>X1AAA3</accession>
<keyword evidence="2" id="KW-1133">Transmembrane helix</keyword>
<reference evidence="3" key="1">
    <citation type="journal article" date="2014" name="Front. Microbiol.">
        <title>High frequency of phylogenetically diverse reductive dehalogenase-homologous genes in deep subseafloor sedimentary metagenomes.</title>
        <authorList>
            <person name="Kawai M."/>
            <person name="Futagami T."/>
            <person name="Toyoda A."/>
            <person name="Takaki Y."/>
            <person name="Nishi S."/>
            <person name="Hori S."/>
            <person name="Arai W."/>
            <person name="Tsubouchi T."/>
            <person name="Morono Y."/>
            <person name="Uchiyama I."/>
            <person name="Ito T."/>
            <person name="Fujiyama A."/>
            <person name="Inagaki F."/>
            <person name="Takami H."/>
        </authorList>
    </citation>
    <scope>NUCLEOTIDE SEQUENCE</scope>
    <source>
        <strain evidence="3">Expedition CK06-06</strain>
    </source>
</reference>
<sequence length="81" mass="8442">MSKKIKITIIIVAVVLAAAAAAFLLFGGKDQLPKIVEDILINVEDQTLVKGPAVGEHGNDQDDPFSALAVGPSDPETVFLG</sequence>
<feature type="transmembrane region" description="Helical" evidence="2">
    <location>
        <begin position="7"/>
        <end position="26"/>
    </location>
</feature>
<proteinExistence type="predicted"/>
<keyword evidence="2" id="KW-0472">Membrane</keyword>
<protein>
    <submittedName>
        <fullName evidence="3">Uncharacterized protein</fullName>
    </submittedName>
</protein>
<evidence type="ECO:0000256" key="2">
    <source>
        <dbReference type="SAM" id="Phobius"/>
    </source>
</evidence>
<keyword evidence="2" id="KW-0812">Transmembrane</keyword>
<organism evidence="3">
    <name type="scientific">marine sediment metagenome</name>
    <dbReference type="NCBI Taxonomy" id="412755"/>
    <lineage>
        <taxon>unclassified sequences</taxon>
        <taxon>metagenomes</taxon>
        <taxon>ecological metagenomes</taxon>
    </lineage>
</organism>
<gene>
    <name evidence="3" type="ORF">S01H4_15464</name>
</gene>
<name>X1AAA3_9ZZZZ</name>
<evidence type="ECO:0000313" key="3">
    <source>
        <dbReference type="EMBL" id="GAG69613.1"/>
    </source>
</evidence>
<dbReference type="AlphaFoldDB" id="X1AAA3"/>
<dbReference type="EMBL" id="BART01006778">
    <property type="protein sequence ID" value="GAG69613.1"/>
    <property type="molecule type" value="Genomic_DNA"/>
</dbReference>
<evidence type="ECO:0000256" key="1">
    <source>
        <dbReference type="SAM" id="MobiDB-lite"/>
    </source>
</evidence>
<feature type="region of interest" description="Disordered" evidence="1">
    <location>
        <begin position="52"/>
        <end position="81"/>
    </location>
</feature>